<keyword evidence="3" id="KW-1185">Reference proteome</keyword>
<dbReference type="Proteomes" id="UP001054821">
    <property type="component" value="Chromosome 6"/>
</dbReference>
<dbReference type="AlphaFoldDB" id="A0AAD4YVB0"/>
<gene>
    <name evidence="2" type="ORF">L3X38_031837</name>
</gene>
<evidence type="ECO:0000313" key="3">
    <source>
        <dbReference type="Proteomes" id="UP001054821"/>
    </source>
</evidence>
<proteinExistence type="predicted"/>
<feature type="region of interest" description="Disordered" evidence="1">
    <location>
        <begin position="43"/>
        <end position="99"/>
    </location>
</feature>
<name>A0AAD4YVB0_PRUDU</name>
<accession>A0AAD4YVB0</accession>
<organism evidence="2 3">
    <name type="scientific">Prunus dulcis</name>
    <name type="common">Almond</name>
    <name type="synonym">Amygdalus dulcis</name>
    <dbReference type="NCBI Taxonomy" id="3755"/>
    <lineage>
        <taxon>Eukaryota</taxon>
        <taxon>Viridiplantae</taxon>
        <taxon>Streptophyta</taxon>
        <taxon>Embryophyta</taxon>
        <taxon>Tracheophyta</taxon>
        <taxon>Spermatophyta</taxon>
        <taxon>Magnoliopsida</taxon>
        <taxon>eudicotyledons</taxon>
        <taxon>Gunneridae</taxon>
        <taxon>Pentapetalae</taxon>
        <taxon>rosids</taxon>
        <taxon>fabids</taxon>
        <taxon>Rosales</taxon>
        <taxon>Rosaceae</taxon>
        <taxon>Amygdaloideae</taxon>
        <taxon>Amygdaleae</taxon>
        <taxon>Prunus</taxon>
    </lineage>
</organism>
<evidence type="ECO:0000313" key="2">
    <source>
        <dbReference type="EMBL" id="KAI5322765.1"/>
    </source>
</evidence>
<protein>
    <submittedName>
        <fullName evidence="2">Uncharacterized protein</fullName>
    </submittedName>
</protein>
<reference evidence="2 3" key="1">
    <citation type="journal article" date="2022" name="G3 (Bethesda)">
        <title>Whole-genome sequence and methylome profiling of the almond [Prunus dulcis (Mill.) D.A. Webb] cultivar 'Nonpareil'.</title>
        <authorList>
            <person name="D'Amico-Willman K.M."/>
            <person name="Ouma W.Z."/>
            <person name="Meulia T."/>
            <person name="Sideli G.M."/>
            <person name="Gradziel T.M."/>
            <person name="Fresnedo-Ramirez J."/>
        </authorList>
    </citation>
    <scope>NUCLEOTIDE SEQUENCE [LARGE SCALE GENOMIC DNA]</scope>
    <source>
        <strain evidence="2">Clone GOH B32 T37-40</strain>
    </source>
</reference>
<evidence type="ECO:0000256" key="1">
    <source>
        <dbReference type="SAM" id="MobiDB-lite"/>
    </source>
</evidence>
<sequence length="99" mass="10883">MWNLSKFVEKFYAKILYLNWRPHMPLLDVIQYVGLKGTKSDTTTMIARNRAPNRSSNAQPDRTGSNDRSGCVSGSNRSGRATGSDCSTAPTESTELVVA</sequence>
<dbReference type="EMBL" id="JAJFAZ020000006">
    <property type="protein sequence ID" value="KAI5322765.1"/>
    <property type="molecule type" value="Genomic_DNA"/>
</dbReference>
<comment type="caution">
    <text evidence="2">The sequence shown here is derived from an EMBL/GenBank/DDBJ whole genome shotgun (WGS) entry which is preliminary data.</text>
</comment>